<proteinExistence type="predicted"/>
<comment type="caution">
    <text evidence="1">The sequence shown here is derived from an EMBL/GenBank/DDBJ whole genome shotgun (WGS) entry which is preliminary data.</text>
</comment>
<dbReference type="EMBL" id="JAWLKE010000011">
    <property type="protein sequence ID" value="MDV6233493.1"/>
    <property type="molecule type" value="Genomic_DNA"/>
</dbReference>
<evidence type="ECO:0000313" key="2">
    <source>
        <dbReference type="Proteomes" id="UP001185899"/>
    </source>
</evidence>
<protein>
    <submittedName>
        <fullName evidence="1">Uncharacterized protein</fullName>
    </submittedName>
</protein>
<accession>A0ABU4B4Q4</accession>
<keyword evidence="2" id="KW-1185">Reference proteome</keyword>
<dbReference type="RefSeq" id="WP_317549665.1">
    <property type="nucleotide sequence ID" value="NZ_JAWLKE010000011.1"/>
</dbReference>
<organism evidence="1 2">
    <name type="scientific">Rhodococcus cercidiphylli</name>
    <dbReference type="NCBI Taxonomy" id="489916"/>
    <lineage>
        <taxon>Bacteria</taxon>
        <taxon>Bacillati</taxon>
        <taxon>Actinomycetota</taxon>
        <taxon>Actinomycetes</taxon>
        <taxon>Mycobacteriales</taxon>
        <taxon>Nocardiaceae</taxon>
        <taxon>Rhodococcus</taxon>
    </lineage>
</organism>
<dbReference type="Proteomes" id="UP001185899">
    <property type="component" value="Unassembled WGS sequence"/>
</dbReference>
<gene>
    <name evidence="1" type="ORF">R3P95_23300</name>
</gene>
<evidence type="ECO:0000313" key="1">
    <source>
        <dbReference type="EMBL" id="MDV6233493.1"/>
    </source>
</evidence>
<reference evidence="1 2" key="1">
    <citation type="submission" date="2023-10" db="EMBL/GenBank/DDBJ databases">
        <title>Development of a sustainable strategy for remediation of hydrocarbon-contaminated territories based on the waste exchange concept.</title>
        <authorList>
            <person name="Krivoruchko A."/>
        </authorList>
    </citation>
    <scope>NUCLEOTIDE SEQUENCE [LARGE SCALE GENOMIC DNA]</scope>
    <source>
        <strain evidence="1 2">IEGM 1322</strain>
    </source>
</reference>
<name>A0ABU4B4Q4_9NOCA</name>
<sequence length="128" mass="14609">MESEKVLTPTELTELYVQYKDALVDVDLADMVREQGRKDAGTWTANAQRRMDDAVSDVDALEINAFLASTMIADRYAIIGRLRSQERPVPWSKIGEILGMSKQAAQQWYDTYNLRPRIENPTRRTDSA</sequence>